<gene>
    <name evidence="2" type="ORF">DSM107003_33440</name>
</gene>
<reference evidence="2 3" key="1">
    <citation type="journal article" date="2019" name="Genome Biol. Evol.">
        <title>Day and night: Metabolic profiles and evolutionary relationships of six axenic non-marine cyanobacteria.</title>
        <authorList>
            <person name="Will S.E."/>
            <person name="Henke P."/>
            <person name="Boedeker C."/>
            <person name="Huang S."/>
            <person name="Brinkmann H."/>
            <person name="Rohde M."/>
            <person name="Jarek M."/>
            <person name="Friedl T."/>
            <person name="Seufert S."/>
            <person name="Schumacher M."/>
            <person name="Overmann J."/>
            <person name="Neumann-Schaal M."/>
            <person name="Petersen J."/>
        </authorList>
    </citation>
    <scope>NUCLEOTIDE SEQUENCE [LARGE SCALE GENOMIC DNA]</scope>
    <source>
        <strain evidence="2 3">SAG 1403-4b</strain>
    </source>
</reference>
<proteinExistence type="predicted"/>
<evidence type="ECO:0000313" key="2">
    <source>
        <dbReference type="EMBL" id="RUS95144.1"/>
    </source>
</evidence>
<evidence type="ECO:0000313" key="3">
    <source>
        <dbReference type="Proteomes" id="UP000276103"/>
    </source>
</evidence>
<comment type="caution">
    <text evidence="2">The sequence shown here is derived from an EMBL/GenBank/DDBJ whole genome shotgun (WGS) entry which is preliminary data.</text>
</comment>
<sequence>MEHWQFLIQKQGDRTWQTLESPTLKILAGKYRVLARSHLANTDVEVRVTHSSIQEVLPKRRIFKRLRRTNTDGLMAVIPFIDLKPGIWELRCSGDLMTHMLGKSWQYTLTIKVLPLELSEQPKLGILDQELDGENQSGITPNENLDIQDVFTETEEDIIINQPVSPVWVKGETAEQILQSLIDLALPTSESLEEEQLSEDFRSISPLSPIKLSLERDSYIASWGKPITVNGDVELAETGNLEAEILSTPTLDQLQLVIELRSPLESKILTQVKQPLTAKTLPFRFSTAIDIPTECESKLILADMSLYGAVTNGGEVILLGSSAFTITADVTELLTVRSKKSITPDLLTDSNQPSTQVEASKPEQPVSIGLELFNLGKKPKLAQFHILKPSPSKPLPPQIKPTVFLDRLSPQLPKLPRSQKDAIATNSVVADSLIPEGTVKIARKIAPINLEKLVIKQIKTALPYLKRLKTPDPQEVKSNTPDSLEAQIPDESQQMVAISSVEDPTHRDRLNEAMPTAYPSGEASYAERLVGEASVYDTLRERREESEAIAPEEENTLSQDESDVELSKNAAAQVPTLDSEELITANTPDTSPLIKKWMQSQGYFLPEGMELVYEDDHTHESNEEQPLTLNEDNSAVEELDVDNTEENLYLDTGESLPKEEQTLPPSPLQSNNTKLSQEIVLDDIYTPLTNEDNNQSPETQEQPLVDIFSPLLASLPTPQLFMPNGELLAGKSVKVRLELSEVWSGVAVKLWVEDYQTRGLLDGPHLLKDLRPTPWGNWEAVTQLIVPFGCVEIRVEAIALDLTTQQESRKVTLVKTVIPPDLPSMELDQLLGM</sequence>
<keyword evidence="3" id="KW-1185">Reference proteome</keyword>
<dbReference type="OrthoDB" id="452859at2"/>
<protein>
    <submittedName>
        <fullName evidence="2">Uncharacterized protein</fullName>
    </submittedName>
</protein>
<accession>A0A3S1BUL2</accession>
<name>A0A3S1BUL2_ANAVA</name>
<dbReference type="AlphaFoldDB" id="A0A3S1BUL2"/>
<feature type="region of interest" description="Disordered" evidence="1">
    <location>
        <begin position="541"/>
        <end position="573"/>
    </location>
</feature>
<feature type="compositionally biased region" description="Acidic residues" evidence="1">
    <location>
        <begin position="550"/>
        <end position="564"/>
    </location>
</feature>
<dbReference type="Proteomes" id="UP000276103">
    <property type="component" value="Unassembled WGS sequence"/>
</dbReference>
<evidence type="ECO:0000256" key="1">
    <source>
        <dbReference type="SAM" id="MobiDB-lite"/>
    </source>
</evidence>
<dbReference type="EMBL" id="RSCM01000011">
    <property type="protein sequence ID" value="RUS95144.1"/>
    <property type="molecule type" value="Genomic_DNA"/>
</dbReference>
<organism evidence="2 3">
    <name type="scientific">Trichormus variabilis SAG 1403-4b</name>
    <dbReference type="NCBI Taxonomy" id="447716"/>
    <lineage>
        <taxon>Bacteria</taxon>
        <taxon>Bacillati</taxon>
        <taxon>Cyanobacteriota</taxon>
        <taxon>Cyanophyceae</taxon>
        <taxon>Nostocales</taxon>
        <taxon>Nostocaceae</taxon>
        <taxon>Trichormus</taxon>
    </lineage>
</organism>
<dbReference type="RefSeq" id="WP_127055221.1">
    <property type="nucleotide sequence ID" value="NZ_RSCM01000011.1"/>
</dbReference>
<feature type="region of interest" description="Disordered" evidence="1">
    <location>
        <begin position="653"/>
        <end position="674"/>
    </location>
</feature>